<accession>A0ABQ1VKR5</accession>
<dbReference type="InterPro" id="IPR036953">
    <property type="entry name" value="GreA/GreB_C_sf"/>
</dbReference>
<dbReference type="RefSeq" id="WP_103173815.1">
    <property type="nucleotide sequence ID" value="NZ_BMIV01000013.1"/>
</dbReference>
<reference evidence="3" key="1">
    <citation type="journal article" date="2019" name="Int. J. Syst. Evol. Microbiol.">
        <title>The Global Catalogue of Microorganisms (GCM) 10K type strain sequencing project: providing services to taxonomists for standard genome sequencing and annotation.</title>
        <authorList>
            <consortium name="The Broad Institute Genomics Platform"/>
            <consortium name="The Broad Institute Genome Sequencing Center for Infectious Disease"/>
            <person name="Wu L."/>
            <person name="Ma J."/>
        </authorList>
    </citation>
    <scope>NUCLEOTIDE SEQUENCE [LARGE SCALE GENOMIC DNA]</scope>
    <source>
        <strain evidence="3">CGMCC 1.15419</strain>
    </source>
</reference>
<dbReference type="PANTHER" id="PTHR30437:SF5">
    <property type="entry name" value="REGULATOR OF NUCLEOSIDE DIPHOSPHATE KINASE"/>
    <property type="match status" value="1"/>
</dbReference>
<dbReference type="EMBL" id="BMIV01000013">
    <property type="protein sequence ID" value="GGF75595.1"/>
    <property type="molecule type" value="Genomic_DNA"/>
</dbReference>
<evidence type="ECO:0000313" key="2">
    <source>
        <dbReference type="EMBL" id="GGF75595.1"/>
    </source>
</evidence>
<protein>
    <submittedName>
        <fullName evidence="2">Nucleoside diphosphate kinase regulator</fullName>
    </submittedName>
</protein>
<dbReference type="InterPro" id="IPR001437">
    <property type="entry name" value="Tscrpt_elong_fac_GreA/B_C"/>
</dbReference>
<proteinExistence type="predicted"/>
<dbReference type="NCBIfam" id="NF004396">
    <property type="entry name" value="PRK05753.1"/>
    <property type="match status" value="1"/>
</dbReference>
<keyword evidence="2" id="KW-0808">Transferase</keyword>
<organism evidence="2 3">
    <name type="scientific">Paracoccus acridae</name>
    <dbReference type="NCBI Taxonomy" id="1795310"/>
    <lineage>
        <taxon>Bacteria</taxon>
        <taxon>Pseudomonadati</taxon>
        <taxon>Pseudomonadota</taxon>
        <taxon>Alphaproteobacteria</taxon>
        <taxon>Rhodobacterales</taxon>
        <taxon>Paracoccaceae</taxon>
        <taxon>Paracoccus</taxon>
    </lineage>
</organism>
<dbReference type="SUPFAM" id="SSF54534">
    <property type="entry name" value="FKBP-like"/>
    <property type="match status" value="1"/>
</dbReference>
<sequence length="135" mass="13969">MSRSPRRIRAVIDADHVGRLESLADAADAGLPEVAEPLLAKLAAAKVVPARQMPAEVVTIGTALTYRNDVTGREQDVTLAWPEDADISQGAISVLTPIGVALLGLPVGTSVGWTTRTGQKGALTVLRLGLPLAAA</sequence>
<name>A0ABQ1VKR5_9RHOB</name>
<keyword evidence="3" id="KW-1185">Reference proteome</keyword>
<dbReference type="Gene3D" id="3.10.50.30">
    <property type="entry name" value="Transcription elongation factor, GreA/GreB, C-terminal domain"/>
    <property type="match status" value="1"/>
</dbReference>
<feature type="domain" description="Transcription elongation factor GreA/GreB C-terminal" evidence="1">
    <location>
        <begin position="54"/>
        <end position="126"/>
    </location>
</feature>
<dbReference type="InterPro" id="IPR023459">
    <property type="entry name" value="Tscrpt_elong_fac_GreA/B_fam"/>
</dbReference>
<keyword evidence="2" id="KW-0418">Kinase</keyword>
<comment type="caution">
    <text evidence="2">The sequence shown here is derived from an EMBL/GenBank/DDBJ whole genome shotgun (WGS) entry which is preliminary data.</text>
</comment>
<dbReference type="Proteomes" id="UP000640509">
    <property type="component" value="Unassembled WGS sequence"/>
</dbReference>
<gene>
    <name evidence="2" type="primary">rnk</name>
    <name evidence="2" type="ORF">GCM10011402_30420</name>
</gene>
<dbReference type="Pfam" id="PF01272">
    <property type="entry name" value="GreA_GreB"/>
    <property type="match status" value="1"/>
</dbReference>
<dbReference type="PANTHER" id="PTHR30437">
    <property type="entry name" value="TRANSCRIPTION ELONGATION FACTOR GREA"/>
    <property type="match status" value="1"/>
</dbReference>
<evidence type="ECO:0000313" key="3">
    <source>
        <dbReference type="Proteomes" id="UP000640509"/>
    </source>
</evidence>
<dbReference type="GO" id="GO:0016301">
    <property type="term" value="F:kinase activity"/>
    <property type="evidence" value="ECO:0007669"/>
    <property type="project" value="UniProtKB-KW"/>
</dbReference>
<evidence type="ECO:0000259" key="1">
    <source>
        <dbReference type="Pfam" id="PF01272"/>
    </source>
</evidence>